<dbReference type="OrthoDB" id="1933476at2759"/>
<dbReference type="GO" id="GO:0016020">
    <property type="term" value="C:membrane"/>
    <property type="evidence" value="ECO:0007669"/>
    <property type="project" value="UniProtKB-SubCell"/>
</dbReference>
<evidence type="ECO:0000256" key="4">
    <source>
        <dbReference type="ARBA" id="ARBA00023180"/>
    </source>
</evidence>
<keyword evidence="3 7" id="KW-0732">Signal</keyword>
<proteinExistence type="predicted"/>
<feature type="chain" id="PRO_5035187262" description="non-specific serine/threonine protein kinase" evidence="7">
    <location>
        <begin position="28"/>
        <end position="308"/>
    </location>
</feature>
<dbReference type="InterPro" id="IPR032872">
    <property type="entry name" value="WAK_assoc_C"/>
</dbReference>
<dbReference type="GO" id="GO:0030247">
    <property type="term" value="F:polysaccharide binding"/>
    <property type="evidence" value="ECO:0007669"/>
    <property type="project" value="InterPro"/>
</dbReference>
<keyword evidence="11" id="KW-1185">Reference proteome</keyword>
<evidence type="ECO:0000256" key="2">
    <source>
        <dbReference type="ARBA" id="ARBA00012513"/>
    </source>
</evidence>
<dbReference type="Pfam" id="PF13947">
    <property type="entry name" value="GUB_WAK_bind"/>
    <property type="match status" value="1"/>
</dbReference>
<dbReference type="EC" id="2.7.11.1" evidence="2"/>
<reference evidence="10" key="1">
    <citation type="submission" date="2020-03" db="EMBL/GenBank/DDBJ databases">
        <title>Castanea mollissima Vanexum genome sequencing.</title>
        <authorList>
            <person name="Staton M."/>
        </authorList>
    </citation>
    <scope>NUCLEOTIDE SEQUENCE</scope>
    <source>
        <tissue evidence="10">Leaf</tissue>
    </source>
</reference>
<comment type="catalytic activity">
    <reaction evidence="6">
        <text>L-seryl-[protein] + ATP = O-phospho-L-seryl-[protein] + ADP + H(+)</text>
        <dbReference type="Rhea" id="RHEA:17989"/>
        <dbReference type="Rhea" id="RHEA-COMP:9863"/>
        <dbReference type="Rhea" id="RHEA-COMP:11604"/>
        <dbReference type="ChEBI" id="CHEBI:15378"/>
        <dbReference type="ChEBI" id="CHEBI:29999"/>
        <dbReference type="ChEBI" id="CHEBI:30616"/>
        <dbReference type="ChEBI" id="CHEBI:83421"/>
        <dbReference type="ChEBI" id="CHEBI:456216"/>
        <dbReference type="EC" id="2.7.11.1"/>
    </reaction>
</comment>
<dbReference type="Pfam" id="PF14380">
    <property type="entry name" value="WAK_assoc"/>
    <property type="match status" value="1"/>
</dbReference>
<comment type="catalytic activity">
    <reaction evidence="5">
        <text>L-threonyl-[protein] + ATP = O-phospho-L-threonyl-[protein] + ADP + H(+)</text>
        <dbReference type="Rhea" id="RHEA:46608"/>
        <dbReference type="Rhea" id="RHEA-COMP:11060"/>
        <dbReference type="Rhea" id="RHEA-COMP:11605"/>
        <dbReference type="ChEBI" id="CHEBI:15378"/>
        <dbReference type="ChEBI" id="CHEBI:30013"/>
        <dbReference type="ChEBI" id="CHEBI:30616"/>
        <dbReference type="ChEBI" id="CHEBI:61977"/>
        <dbReference type="ChEBI" id="CHEBI:456216"/>
        <dbReference type="EC" id="2.7.11.1"/>
    </reaction>
</comment>
<name>A0A8J4QSJ4_9ROSI</name>
<evidence type="ECO:0000256" key="7">
    <source>
        <dbReference type="SAM" id="SignalP"/>
    </source>
</evidence>
<comment type="subcellular location">
    <subcellularLocation>
        <location evidence="1">Membrane</location>
        <topology evidence="1">Single-pass membrane protein</topology>
    </subcellularLocation>
</comment>
<feature type="domain" description="Wall-associated receptor kinase C-terminal" evidence="9">
    <location>
        <begin position="232"/>
        <end position="262"/>
    </location>
</feature>
<evidence type="ECO:0000256" key="1">
    <source>
        <dbReference type="ARBA" id="ARBA00004167"/>
    </source>
</evidence>
<sequence>MNQANMDVHLLLLFLVIIPFTPKLTIAPNPTCQSSCGSLQIKYPFGSGSGCGSPRFQPYVTCTPSGDQLLLATHTGSYPITSIDYKTSSLTISPQEMSTCSSMHHSSNLGLDWSSPFQLGPSTFILISCTSPTSSLTLKSTPICDPSSVHLCDSLYTCPAVVSLGLPLFPPTNTCCVYAPANFNGKGELELDELKCDGYSSVVSLGDYPTDPSHWEYGVALKYVNDVLDNSVIDGKCNSCEMSDGICGYAPPSNSFVCVCKNGYNTTVDCYNNKLYGQIEDQFWSTASFTTGKIWFGFLAGLIFCLVT</sequence>
<gene>
    <name evidence="10" type="ORF">CMV_017578</name>
</gene>
<feature type="signal peptide" evidence="7">
    <location>
        <begin position="1"/>
        <end position="27"/>
    </location>
</feature>
<dbReference type="EMBL" id="JRKL02002831">
    <property type="protein sequence ID" value="KAF3957408.1"/>
    <property type="molecule type" value="Genomic_DNA"/>
</dbReference>
<dbReference type="GO" id="GO:0004674">
    <property type="term" value="F:protein serine/threonine kinase activity"/>
    <property type="evidence" value="ECO:0007669"/>
    <property type="project" value="UniProtKB-EC"/>
</dbReference>
<evidence type="ECO:0000259" key="8">
    <source>
        <dbReference type="Pfam" id="PF13947"/>
    </source>
</evidence>
<dbReference type="AlphaFoldDB" id="A0A8J4QSJ4"/>
<organism evidence="10 11">
    <name type="scientific">Castanea mollissima</name>
    <name type="common">Chinese chestnut</name>
    <dbReference type="NCBI Taxonomy" id="60419"/>
    <lineage>
        <taxon>Eukaryota</taxon>
        <taxon>Viridiplantae</taxon>
        <taxon>Streptophyta</taxon>
        <taxon>Embryophyta</taxon>
        <taxon>Tracheophyta</taxon>
        <taxon>Spermatophyta</taxon>
        <taxon>Magnoliopsida</taxon>
        <taxon>eudicotyledons</taxon>
        <taxon>Gunneridae</taxon>
        <taxon>Pentapetalae</taxon>
        <taxon>rosids</taxon>
        <taxon>fabids</taxon>
        <taxon>Fagales</taxon>
        <taxon>Fagaceae</taxon>
        <taxon>Castanea</taxon>
    </lineage>
</organism>
<evidence type="ECO:0000313" key="10">
    <source>
        <dbReference type="EMBL" id="KAF3957408.1"/>
    </source>
</evidence>
<evidence type="ECO:0000313" key="11">
    <source>
        <dbReference type="Proteomes" id="UP000737018"/>
    </source>
</evidence>
<evidence type="ECO:0000259" key="9">
    <source>
        <dbReference type="Pfam" id="PF14380"/>
    </source>
</evidence>
<protein>
    <recommendedName>
        <fullName evidence="2">non-specific serine/threonine protein kinase</fullName>
        <ecNumber evidence="2">2.7.11.1</ecNumber>
    </recommendedName>
</protein>
<dbReference type="InterPro" id="IPR025287">
    <property type="entry name" value="WAK_GUB"/>
</dbReference>
<dbReference type="Proteomes" id="UP000737018">
    <property type="component" value="Unassembled WGS sequence"/>
</dbReference>
<evidence type="ECO:0000256" key="6">
    <source>
        <dbReference type="ARBA" id="ARBA00048679"/>
    </source>
</evidence>
<dbReference type="PANTHER" id="PTHR33355">
    <property type="entry name" value="WALL-ASSOCIATED RECEPTOR KINASE CARBOXY-TERMINAL PROTEIN-RELATED"/>
    <property type="match status" value="1"/>
</dbReference>
<accession>A0A8J4QSJ4</accession>
<evidence type="ECO:0000256" key="3">
    <source>
        <dbReference type="ARBA" id="ARBA00022729"/>
    </source>
</evidence>
<comment type="caution">
    <text evidence="10">The sequence shown here is derived from an EMBL/GenBank/DDBJ whole genome shotgun (WGS) entry which is preliminary data.</text>
</comment>
<feature type="domain" description="Wall-associated receptor kinase galacturonan-binding" evidence="8">
    <location>
        <begin position="32"/>
        <end position="93"/>
    </location>
</feature>
<keyword evidence="4" id="KW-0325">Glycoprotein</keyword>
<dbReference type="PANTHER" id="PTHR33355:SF1">
    <property type="entry name" value="WALL-ASSOCIATED RECEPTOR KINASE-LIKE 15"/>
    <property type="match status" value="1"/>
</dbReference>
<evidence type="ECO:0000256" key="5">
    <source>
        <dbReference type="ARBA" id="ARBA00047899"/>
    </source>
</evidence>